<dbReference type="InterPro" id="IPR012337">
    <property type="entry name" value="RNaseH-like_sf"/>
</dbReference>
<evidence type="ECO:0000259" key="1">
    <source>
        <dbReference type="PROSITE" id="PS50994"/>
    </source>
</evidence>
<reference evidence="2" key="1">
    <citation type="submission" date="2018-05" db="EMBL/GenBank/DDBJ databases">
        <title>Draft genome of Mucuna pruriens seed.</title>
        <authorList>
            <person name="Nnadi N.E."/>
            <person name="Vos R."/>
            <person name="Hasami M.H."/>
            <person name="Devisetty U.K."/>
            <person name="Aguiy J.C."/>
        </authorList>
    </citation>
    <scope>NUCLEOTIDE SEQUENCE [LARGE SCALE GENOMIC DNA]</scope>
    <source>
        <strain evidence="2">JCA_2017</strain>
    </source>
</reference>
<feature type="non-terminal residue" evidence="2">
    <location>
        <position position="1"/>
    </location>
</feature>
<keyword evidence="3" id="KW-1185">Reference proteome</keyword>
<dbReference type="Proteomes" id="UP000257109">
    <property type="component" value="Unassembled WGS sequence"/>
</dbReference>
<evidence type="ECO:0000313" key="2">
    <source>
        <dbReference type="EMBL" id="RDX86025.1"/>
    </source>
</evidence>
<feature type="non-terminal residue" evidence="2">
    <location>
        <position position="308"/>
    </location>
</feature>
<name>A0A371G665_MUCPR</name>
<dbReference type="SUPFAM" id="SSF53098">
    <property type="entry name" value="Ribonuclease H-like"/>
    <property type="match status" value="1"/>
</dbReference>
<gene>
    <name evidence="2" type="primary">pol</name>
    <name evidence="2" type="ORF">CR513_32703</name>
</gene>
<dbReference type="AlphaFoldDB" id="A0A371G665"/>
<accession>A0A371G665</accession>
<dbReference type="Gene3D" id="3.30.420.10">
    <property type="entry name" value="Ribonuclease H-like superfamily/Ribonuclease H"/>
    <property type="match status" value="1"/>
</dbReference>
<dbReference type="GO" id="GO:0015074">
    <property type="term" value="P:DNA integration"/>
    <property type="evidence" value="ECO:0007669"/>
    <property type="project" value="InterPro"/>
</dbReference>
<dbReference type="PROSITE" id="PS50994">
    <property type="entry name" value="INTEGRASE"/>
    <property type="match status" value="1"/>
</dbReference>
<dbReference type="InterPro" id="IPR001584">
    <property type="entry name" value="Integrase_cat-core"/>
</dbReference>
<organism evidence="2 3">
    <name type="scientific">Mucuna pruriens</name>
    <name type="common">Velvet bean</name>
    <name type="synonym">Dolichos pruriens</name>
    <dbReference type="NCBI Taxonomy" id="157652"/>
    <lineage>
        <taxon>Eukaryota</taxon>
        <taxon>Viridiplantae</taxon>
        <taxon>Streptophyta</taxon>
        <taxon>Embryophyta</taxon>
        <taxon>Tracheophyta</taxon>
        <taxon>Spermatophyta</taxon>
        <taxon>Magnoliopsida</taxon>
        <taxon>eudicotyledons</taxon>
        <taxon>Gunneridae</taxon>
        <taxon>Pentapetalae</taxon>
        <taxon>rosids</taxon>
        <taxon>fabids</taxon>
        <taxon>Fabales</taxon>
        <taxon>Fabaceae</taxon>
        <taxon>Papilionoideae</taxon>
        <taxon>50 kb inversion clade</taxon>
        <taxon>NPAAA clade</taxon>
        <taxon>indigoferoid/millettioid clade</taxon>
        <taxon>Phaseoleae</taxon>
        <taxon>Mucuna</taxon>
    </lineage>
</organism>
<sequence>MAISRRNEMPQQPVLFCENFDMWGIDFMGPLPISNGYLYILLVVDYVSRWVDARATRTNDAKATVDFLKSKIFYQFGVPKALISDQGTHFYNRAMSLLEIYIAVHRIAIPYHLQTNGQAEVFNREIKKILLKMSRLLDDALWPHKTAYRTPLGMSPYRIVFGKACHLPTEIEHKAYWAVKKCNMAYDQAGKERILQLQELEELCLKAYENSRIYKQKVKKFHDNRILRKEFKIGQKVLLFHSRLKLITDKLRSRWDGPFVITNVNGHQLKHFYESSTPIVEKVDDISLLEPTTLDDTPSQIFPNPFTL</sequence>
<dbReference type="InterPro" id="IPR036397">
    <property type="entry name" value="RNaseH_sf"/>
</dbReference>
<dbReference type="OrthoDB" id="9043699at2759"/>
<proteinExistence type="predicted"/>
<dbReference type="PANTHER" id="PTHR47266">
    <property type="entry name" value="ENDONUCLEASE-RELATED"/>
    <property type="match status" value="1"/>
</dbReference>
<evidence type="ECO:0000313" key="3">
    <source>
        <dbReference type="Proteomes" id="UP000257109"/>
    </source>
</evidence>
<protein>
    <submittedName>
        <fullName evidence="2">Pol</fullName>
    </submittedName>
</protein>
<dbReference type="InterPro" id="IPR052160">
    <property type="entry name" value="Gypsy_RT_Integrase-like"/>
</dbReference>
<comment type="caution">
    <text evidence="2">The sequence shown here is derived from an EMBL/GenBank/DDBJ whole genome shotgun (WGS) entry which is preliminary data.</text>
</comment>
<dbReference type="GO" id="GO:0003676">
    <property type="term" value="F:nucleic acid binding"/>
    <property type="evidence" value="ECO:0007669"/>
    <property type="project" value="InterPro"/>
</dbReference>
<dbReference type="Pfam" id="PF00665">
    <property type="entry name" value="rve"/>
    <property type="match status" value="1"/>
</dbReference>
<feature type="domain" description="Integrase catalytic" evidence="1">
    <location>
        <begin position="9"/>
        <end position="176"/>
    </location>
</feature>
<dbReference type="EMBL" id="QJKJ01006639">
    <property type="protein sequence ID" value="RDX86025.1"/>
    <property type="molecule type" value="Genomic_DNA"/>
</dbReference>